<protein>
    <recommendedName>
        <fullName evidence="1">CHK kinase-like domain-containing protein</fullName>
    </recommendedName>
</protein>
<reference evidence="2" key="1">
    <citation type="submission" date="2021-01" db="UniProtKB">
        <authorList>
            <consortium name="EnsemblMetazoa"/>
        </authorList>
    </citation>
    <scope>IDENTIFICATION</scope>
</reference>
<dbReference type="Gene3D" id="3.90.1200.10">
    <property type="match status" value="1"/>
</dbReference>
<keyword evidence="3" id="KW-1185">Reference proteome</keyword>
<evidence type="ECO:0000313" key="3">
    <source>
        <dbReference type="Proteomes" id="UP000002358"/>
    </source>
</evidence>
<proteinExistence type="predicted"/>
<dbReference type="InterPro" id="IPR015897">
    <property type="entry name" value="CHK_kinase-like"/>
</dbReference>
<dbReference type="EnsemblMetazoa" id="XM_032598511">
    <property type="protein sequence ID" value="XP_032454402"/>
    <property type="gene ID" value="LOC100678478"/>
</dbReference>
<organism evidence="2 3">
    <name type="scientific">Nasonia vitripennis</name>
    <name type="common">Parasitic wasp</name>
    <dbReference type="NCBI Taxonomy" id="7425"/>
    <lineage>
        <taxon>Eukaryota</taxon>
        <taxon>Metazoa</taxon>
        <taxon>Ecdysozoa</taxon>
        <taxon>Arthropoda</taxon>
        <taxon>Hexapoda</taxon>
        <taxon>Insecta</taxon>
        <taxon>Pterygota</taxon>
        <taxon>Neoptera</taxon>
        <taxon>Endopterygota</taxon>
        <taxon>Hymenoptera</taxon>
        <taxon>Apocrita</taxon>
        <taxon>Proctotrupomorpha</taxon>
        <taxon>Chalcidoidea</taxon>
        <taxon>Pteromalidae</taxon>
        <taxon>Pteromalinae</taxon>
        <taxon>Nasonia</taxon>
    </lineage>
</organism>
<feature type="domain" description="CHK kinase-like" evidence="1">
    <location>
        <begin position="73"/>
        <end position="276"/>
    </location>
</feature>
<dbReference type="AlphaFoldDB" id="A0A7M7Q9S1"/>
<accession>A0A7M7Q9S1</accession>
<name>A0A7M7Q9S1_NASVI</name>
<evidence type="ECO:0000259" key="1">
    <source>
        <dbReference type="SMART" id="SM00587"/>
    </source>
</evidence>
<dbReference type="Pfam" id="PF02958">
    <property type="entry name" value="EcKL"/>
    <property type="match status" value="1"/>
</dbReference>
<dbReference type="InterPro" id="IPR004119">
    <property type="entry name" value="EcKL"/>
</dbReference>
<dbReference type="OrthoDB" id="190089at2759"/>
<dbReference type="SMART" id="SM00587">
    <property type="entry name" value="CHK"/>
    <property type="match status" value="1"/>
</dbReference>
<dbReference type="EnsemblMetazoa" id="XM_031926221">
    <property type="protein sequence ID" value="XP_031782081"/>
    <property type="gene ID" value="LOC100678478"/>
</dbReference>
<dbReference type="PANTHER" id="PTHR11012:SF30">
    <property type="entry name" value="PROTEIN KINASE-LIKE DOMAIN-CONTAINING"/>
    <property type="match status" value="1"/>
</dbReference>
<dbReference type="SUPFAM" id="SSF56112">
    <property type="entry name" value="Protein kinase-like (PK-like)"/>
    <property type="match status" value="1"/>
</dbReference>
<evidence type="ECO:0000313" key="2">
    <source>
        <dbReference type="EnsemblMetazoa" id="XP_031782082"/>
    </source>
</evidence>
<dbReference type="PANTHER" id="PTHR11012">
    <property type="entry name" value="PROTEIN KINASE-LIKE DOMAIN-CONTAINING"/>
    <property type="match status" value="1"/>
</dbReference>
<sequence length="367" mass="42584">MSIVLRTKIIGRRGNGSPYKKSFMRKMLLCNMQLAKITRNSNLFRIESYFYEKLLPLLGPFGPDCILAQPREIIMEDLGDRDFSICERRKLLDLEHCSAVVQTLASMHASSLHLKLSSPDRFAELVAPLCENIFPTDTEESIGSFFESGVDFALKSLESIEPRTGRVERAIEFLRSYQDKVAESMRQLLRPRPEDEQRFWVITHGDTWNNNIMFLHDAEGKVVRVKFVDFQVARHSSPAFDFTYFLYSSARSEVLERDTDELIGTYERFLLHDLRRLDAPERDLGALARPGWFKDELRRNGLFGLFGALMVLQVIFIDEGRAVELEMNKTKDEFNTEKLYDLTPEKTERLFTVVDHYVRHFKNDASS</sequence>
<dbReference type="RefSeq" id="XP_016845145.1">
    <property type="nucleotide sequence ID" value="XM_016989656.3"/>
</dbReference>
<dbReference type="RefSeq" id="XP_031782082.1">
    <property type="nucleotide sequence ID" value="XM_031926222.2"/>
</dbReference>
<dbReference type="GeneID" id="100678478"/>
<dbReference type="InterPro" id="IPR011009">
    <property type="entry name" value="Kinase-like_dom_sf"/>
</dbReference>
<dbReference type="RefSeq" id="XP_032454402.1">
    <property type="nucleotide sequence ID" value="XM_032598511.1"/>
</dbReference>
<dbReference type="EnsemblMetazoa" id="XM_031926222">
    <property type="protein sequence ID" value="XP_031782082"/>
    <property type="gene ID" value="LOC100678478"/>
</dbReference>
<dbReference type="RefSeq" id="XP_031782081.1">
    <property type="nucleotide sequence ID" value="XM_031926221.2"/>
</dbReference>
<dbReference type="EnsemblMetazoa" id="XM_016989656">
    <property type="protein sequence ID" value="XP_016845145"/>
    <property type="gene ID" value="LOC100678478"/>
</dbReference>
<dbReference type="Proteomes" id="UP000002358">
    <property type="component" value="Chromosome 3"/>
</dbReference>